<keyword evidence="9" id="KW-1185">Reference proteome</keyword>
<dbReference type="SMART" id="SM00301">
    <property type="entry name" value="DM"/>
    <property type="match status" value="1"/>
</dbReference>
<evidence type="ECO:0000259" key="7">
    <source>
        <dbReference type="PROSITE" id="PS50809"/>
    </source>
</evidence>
<proteinExistence type="predicted"/>
<protein>
    <recommendedName>
        <fullName evidence="7">DM domain-containing protein</fullName>
    </recommendedName>
</protein>
<evidence type="ECO:0000256" key="1">
    <source>
        <dbReference type="ARBA" id="ARBA00022723"/>
    </source>
</evidence>
<dbReference type="OrthoDB" id="6099493at2759"/>
<comment type="caution">
    <text evidence="8">The sequence shown here is derived from an EMBL/GenBank/DDBJ whole genome shotgun (WGS) entry which is preliminary data.</text>
</comment>
<gene>
    <name evidence="8" type="ORF">CAUJ_LOCUS13249</name>
</gene>
<keyword evidence="4 5" id="KW-0539">Nucleus</keyword>
<dbReference type="EMBL" id="CAJGYM010000091">
    <property type="protein sequence ID" value="CAD6197340.1"/>
    <property type="molecule type" value="Genomic_DNA"/>
</dbReference>
<comment type="subcellular location">
    <subcellularLocation>
        <location evidence="5">Nucleus</location>
    </subcellularLocation>
</comment>
<evidence type="ECO:0000256" key="2">
    <source>
        <dbReference type="ARBA" id="ARBA00022833"/>
    </source>
</evidence>
<dbReference type="GO" id="GO:0046872">
    <property type="term" value="F:metal ion binding"/>
    <property type="evidence" value="ECO:0007669"/>
    <property type="project" value="UniProtKB-KW"/>
</dbReference>
<keyword evidence="2 5" id="KW-0862">Zinc</keyword>
<dbReference type="SUPFAM" id="SSF82927">
    <property type="entry name" value="Cysteine-rich DNA binding domain, (DM domain)"/>
    <property type="match status" value="1"/>
</dbReference>
<keyword evidence="1 5" id="KW-0479">Metal-binding</keyword>
<accession>A0A8S1HW97</accession>
<evidence type="ECO:0000313" key="8">
    <source>
        <dbReference type="EMBL" id="CAD6197340.1"/>
    </source>
</evidence>
<dbReference type="GO" id="GO:0000978">
    <property type="term" value="F:RNA polymerase II cis-regulatory region sequence-specific DNA binding"/>
    <property type="evidence" value="ECO:0007669"/>
    <property type="project" value="TreeGrafter"/>
</dbReference>
<dbReference type="GO" id="GO:0007548">
    <property type="term" value="P:sex differentiation"/>
    <property type="evidence" value="ECO:0007669"/>
    <property type="project" value="TreeGrafter"/>
</dbReference>
<dbReference type="GO" id="GO:0000981">
    <property type="term" value="F:DNA-binding transcription factor activity, RNA polymerase II-specific"/>
    <property type="evidence" value="ECO:0007669"/>
    <property type="project" value="TreeGrafter"/>
</dbReference>
<dbReference type="PANTHER" id="PTHR12322">
    <property type="entry name" value="DOUBLESEX AND MAB-3 RELATED TRANSCRIPTION FACTOR DMRT"/>
    <property type="match status" value="1"/>
</dbReference>
<dbReference type="Pfam" id="PF00751">
    <property type="entry name" value="DM"/>
    <property type="match status" value="1"/>
</dbReference>
<keyword evidence="3 5" id="KW-0238">DNA-binding</keyword>
<dbReference type="GO" id="GO:0005634">
    <property type="term" value="C:nucleus"/>
    <property type="evidence" value="ECO:0007669"/>
    <property type="project" value="UniProtKB-SubCell"/>
</dbReference>
<dbReference type="InterPro" id="IPR001275">
    <property type="entry name" value="DM_DNA-bd"/>
</dbReference>
<dbReference type="InterPro" id="IPR036407">
    <property type="entry name" value="DM_DNA-bd_sf"/>
</dbReference>
<dbReference type="Proteomes" id="UP000835052">
    <property type="component" value="Unassembled WGS sequence"/>
</dbReference>
<dbReference type="PROSITE" id="PS40000">
    <property type="entry name" value="DM_1"/>
    <property type="match status" value="1"/>
</dbReference>
<dbReference type="PROSITE" id="PS50809">
    <property type="entry name" value="DM_2"/>
    <property type="match status" value="1"/>
</dbReference>
<organism evidence="8 9">
    <name type="scientific">Caenorhabditis auriculariae</name>
    <dbReference type="NCBI Taxonomy" id="2777116"/>
    <lineage>
        <taxon>Eukaryota</taxon>
        <taxon>Metazoa</taxon>
        <taxon>Ecdysozoa</taxon>
        <taxon>Nematoda</taxon>
        <taxon>Chromadorea</taxon>
        <taxon>Rhabditida</taxon>
        <taxon>Rhabditina</taxon>
        <taxon>Rhabditomorpha</taxon>
        <taxon>Rhabditoidea</taxon>
        <taxon>Rhabditidae</taxon>
        <taxon>Peloderinae</taxon>
        <taxon>Caenorhabditis</taxon>
    </lineage>
</organism>
<feature type="region of interest" description="Disordered" evidence="6">
    <location>
        <begin position="159"/>
        <end position="207"/>
    </location>
</feature>
<name>A0A8S1HW97_9PELO</name>
<dbReference type="AlphaFoldDB" id="A0A8S1HW97"/>
<feature type="domain" description="DM" evidence="7">
    <location>
        <begin position="54"/>
        <end position="97"/>
    </location>
</feature>
<evidence type="ECO:0000256" key="4">
    <source>
        <dbReference type="ARBA" id="ARBA00023242"/>
    </source>
</evidence>
<dbReference type="PANTHER" id="PTHR12322:SF53">
    <property type="entry name" value="DOUBLESEX-MAB RELATED 11E"/>
    <property type="match status" value="1"/>
</dbReference>
<evidence type="ECO:0000313" key="9">
    <source>
        <dbReference type="Proteomes" id="UP000835052"/>
    </source>
</evidence>
<dbReference type="Gene3D" id="4.10.1040.10">
    <property type="entry name" value="DM DNA-binding domain"/>
    <property type="match status" value="1"/>
</dbReference>
<dbReference type="InterPro" id="IPR026607">
    <property type="entry name" value="DMRT"/>
</dbReference>
<sequence>MSEVVATLPQGTQVVVQANLLTSDVDHAIEEVRQEANPTTSSGGVARSNRTLFCRKCEGHGVQVVLKGHASRCPFNNCSCKTCNNVMAMRANAIIRRYRSRTLDGGLVLKPVHFRNGNTRLRVFPKFVDETDALPIPMQNLPSVREIHPSGETIEMTTRNQVVPQTPPANGNGNAPYPVRRSVSEEIESQNQRNDNRQNDAANGNMPLDELKTQFNLLDLLLNPQLAQNGAADLLAQGLLPFTSSNMPVMPPMTNYDAQSLLASLSLPSSSLTYSSPTTYASSFISSPIFTDNNNRKISEPNLACPTAALSELNLGVSTNSPVQTMADIKFNPNTFNGTYSSPPTTTENGNDTENFNEQIDEIEPKIEQPEPFTSSLMIAPGADRSHPLFKQFLNTVRELEKNMLFSS</sequence>
<evidence type="ECO:0000256" key="5">
    <source>
        <dbReference type="PROSITE-ProRule" id="PRU00070"/>
    </source>
</evidence>
<feature type="DNA-binding region" description="DM" evidence="5">
    <location>
        <begin position="54"/>
        <end position="97"/>
    </location>
</feature>
<evidence type="ECO:0000256" key="3">
    <source>
        <dbReference type="ARBA" id="ARBA00023125"/>
    </source>
</evidence>
<reference evidence="8" key="1">
    <citation type="submission" date="2020-10" db="EMBL/GenBank/DDBJ databases">
        <authorList>
            <person name="Kikuchi T."/>
        </authorList>
    </citation>
    <scope>NUCLEOTIDE SEQUENCE</scope>
    <source>
        <strain evidence="8">NKZ352</strain>
    </source>
</reference>
<evidence type="ECO:0000256" key="6">
    <source>
        <dbReference type="SAM" id="MobiDB-lite"/>
    </source>
</evidence>